<dbReference type="Proteomes" id="UP000442695">
    <property type="component" value="Unassembled WGS sequence"/>
</dbReference>
<protein>
    <recommendedName>
        <fullName evidence="1">HNH nuclease domain-containing protein</fullName>
    </recommendedName>
</protein>
<dbReference type="EMBL" id="WOWR01000033">
    <property type="protein sequence ID" value="KAF0252922.1"/>
    <property type="molecule type" value="Genomic_DNA"/>
</dbReference>
<dbReference type="RefSeq" id="WP_156859470.1">
    <property type="nucleotide sequence ID" value="NZ_WOWR01000033.1"/>
</dbReference>
<evidence type="ECO:0000313" key="3">
    <source>
        <dbReference type="Proteomes" id="UP000442695"/>
    </source>
</evidence>
<comment type="caution">
    <text evidence="2">The sequence shown here is derived from an EMBL/GenBank/DDBJ whole genome shotgun (WGS) entry which is preliminary data.</text>
</comment>
<proteinExistence type="predicted"/>
<dbReference type="Pfam" id="PF13391">
    <property type="entry name" value="HNH_2"/>
    <property type="match status" value="1"/>
</dbReference>
<accession>A0A7V8EEW5</accession>
<evidence type="ECO:0000313" key="2">
    <source>
        <dbReference type="EMBL" id="KAF0252922.1"/>
    </source>
</evidence>
<gene>
    <name evidence="2" type="ORF">GN299_21040</name>
</gene>
<feature type="domain" description="HNH nuclease" evidence="1">
    <location>
        <begin position="199"/>
        <end position="250"/>
    </location>
</feature>
<sequence length="299" mass="33951">MQFFWVNLGATHKEAKNGQFLWAPLSSRSKRGIEQFRTHWDNVARVRTGDLIFCYHDNYIRGIAIAQFNSYVAERPPRASFKEWQNEGHRVDISYSELKRPIRSDEIAEIYIAKFDPRTQPRLFNSVKGINQIYMASLPADAGQFLLEQAGILVDYEDSLIDSGSPQKVSSTTRTALIEARVGQGAFRSGLLGRWDGRCALTGLGNPNLLVASHIHAWSLANNVERLDTDNGLLLAAHIDRLFDLGLISFSQNGELLISDKLKKAERHILRLDEFTTINRLSDGNRMYLAKHRERFSFG</sequence>
<dbReference type="AlphaFoldDB" id="A0A7V8EEW5"/>
<name>A0A7V8EEW5_PSEPU</name>
<reference evidence="2 3" key="1">
    <citation type="submission" date="2019-12" db="EMBL/GenBank/DDBJ databases">
        <authorList>
            <person name="Woiski C."/>
        </authorList>
    </citation>
    <scope>NUCLEOTIDE SEQUENCE [LARGE SCALE GENOMIC DNA]</scope>
    <source>
        <strain evidence="2 3">BOE100</strain>
    </source>
</reference>
<evidence type="ECO:0000259" key="1">
    <source>
        <dbReference type="Pfam" id="PF13391"/>
    </source>
</evidence>
<dbReference type="InterPro" id="IPR003615">
    <property type="entry name" value="HNH_nuc"/>
</dbReference>
<organism evidence="2 3">
    <name type="scientific">Pseudomonas putida</name>
    <name type="common">Arthrobacter siderocapsulatus</name>
    <dbReference type="NCBI Taxonomy" id="303"/>
    <lineage>
        <taxon>Bacteria</taxon>
        <taxon>Pseudomonadati</taxon>
        <taxon>Pseudomonadota</taxon>
        <taxon>Gammaproteobacteria</taxon>
        <taxon>Pseudomonadales</taxon>
        <taxon>Pseudomonadaceae</taxon>
        <taxon>Pseudomonas</taxon>
    </lineage>
</organism>